<gene>
    <name evidence="3" type="ORF">ADIS_0893</name>
</gene>
<dbReference type="PANTHER" id="PTHR30336">
    <property type="entry name" value="INNER MEMBRANE PROTEIN, PROBABLE PERMEASE"/>
    <property type="match status" value="1"/>
</dbReference>
<dbReference type="STRING" id="1232681.ADIS_0893"/>
<keyword evidence="1" id="KW-0812">Transmembrane</keyword>
<dbReference type="EMBL" id="AQHR01000029">
    <property type="protein sequence ID" value="EON78543.1"/>
    <property type="molecule type" value="Genomic_DNA"/>
</dbReference>
<keyword evidence="4" id="KW-1185">Reference proteome</keyword>
<dbReference type="GO" id="GO:0000270">
    <property type="term" value="P:peptidoglycan metabolic process"/>
    <property type="evidence" value="ECO:0007669"/>
    <property type="project" value="TreeGrafter"/>
</dbReference>
<dbReference type="InterPro" id="IPR003848">
    <property type="entry name" value="DUF218"/>
</dbReference>
<dbReference type="AlphaFoldDB" id="R7ZX00"/>
<dbReference type="PANTHER" id="PTHR30336:SF4">
    <property type="entry name" value="ENVELOPE BIOGENESIS FACTOR ELYC"/>
    <property type="match status" value="1"/>
</dbReference>
<dbReference type="GO" id="GO:0043164">
    <property type="term" value="P:Gram-negative-bacterium-type cell wall biogenesis"/>
    <property type="evidence" value="ECO:0007669"/>
    <property type="project" value="TreeGrafter"/>
</dbReference>
<dbReference type="InterPro" id="IPR051599">
    <property type="entry name" value="Cell_Envelope_Assoc"/>
</dbReference>
<comment type="caution">
    <text evidence="3">The sequence shown here is derived from an EMBL/GenBank/DDBJ whole genome shotgun (WGS) entry which is preliminary data.</text>
</comment>
<dbReference type="InterPro" id="IPR014729">
    <property type="entry name" value="Rossmann-like_a/b/a_fold"/>
</dbReference>
<dbReference type="GO" id="GO:0005886">
    <property type="term" value="C:plasma membrane"/>
    <property type="evidence" value="ECO:0007669"/>
    <property type="project" value="TreeGrafter"/>
</dbReference>
<evidence type="ECO:0000256" key="1">
    <source>
        <dbReference type="SAM" id="Phobius"/>
    </source>
</evidence>
<dbReference type="Proteomes" id="UP000013909">
    <property type="component" value="Unassembled WGS sequence"/>
</dbReference>
<keyword evidence="1" id="KW-1133">Transmembrane helix</keyword>
<proteinExistence type="predicted"/>
<protein>
    <recommendedName>
        <fullName evidence="2">DUF218 domain-containing protein</fullName>
    </recommendedName>
</protein>
<dbReference type="RefSeq" id="WP_010853041.1">
    <property type="nucleotide sequence ID" value="NZ_AQHR01000029.1"/>
</dbReference>
<reference evidence="3 4" key="1">
    <citation type="submission" date="2013-02" db="EMBL/GenBank/DDBJ databases">
        <title>A novel strain isolated from Lonar lake, Maharashtra, India.</title>
        <authorList>
            <person name="Singh A."/>
        </authorList>
    </citation>
    <scope>NUCLEOTIDE SEQUENCE [LARGE SCALE GENOMIC DNA]</scope>
    <source>
        <strain evidence="3 4">AK24</strain>
    </source>
</reference>
<feature type="transmembrane region" description="Helical" evidence="1">
    <location>
        <begin position="6"/>
        <end position="29"/>
    </location>
</feature>
<dbReference type="Gene3D" id="3.40.50.620">
    <property type="entry name" value="HUPs"/>
    <property type="match status" value="1"/>
</dbReference>
<evidence type="ECO:0000313" key="4">
    <source>
        <dbReference type="Proteomes" id="UP000013909"/>
    </source>
</evidence>
<keyword evidence="1" id="KW-0472">Membrane</keyword>
<sequence>MFFAISQLFSFLVMPLTICFLLLLAGQFFPNRVWKRRLQILGLLLLYVFSNGFVANLLINWWEPPYKSIANLPTYEVGIVLTGVTNLSKTAADRTFFDRGADRATHAVQLYKEGKIKKILVSGGQGFAPVNDQREARKLAEFMVIGGVAEDDILIEDQAKNTRENAQLTKDLLLSQNYSINETYLLITSAFHIYRAERCFLKVGINVHTFPVDYYGNDHVIDWKGLIQPSPGSLLIWHKLVKEWLGITIYRIAGYL</sequence>
<accession>R7ZX00</accession>
<dbReference type="CDD" id="cd06259">
    <property type="entry name" value="YdcF-like"/>
    <property type="match status" value="1"/>
</dbReference>
<feature type="transmembrane region" description="Helical" evidence="1">
    <location>
        <begin position="41"/>
        <end position="62"/>
    </location>
</feature>
<dbReference type="OrthoDB" id="9782395at2"/>
<dbReference type="Pfam" id="PF02698">
    <property type="entry name" value="DUF218"/>
    <property type="match status" value="1"/>
</dbReference>
<organism evidence="3 4">
    <name type="scientific">Lunatimonas lonarensis</name>
    <dbReference type="NCBI Taxonomy" id="1232681"/>
    <lineage>
        <taxon>Bacteria</taxon>
        <taxon>Pseudomonadati</taxon>
        <taxon>Bacteroidota</taxon>
        <taxon>Cytophagia</taxon>
        <taxon>Cytophagales</taxon>
        <taxon>Cyclobacteriaceae</taxon>
    </lineage>
</organism>
<feature type="domain" description="DUF218" evidence="2">
    <location>
        <begin position="79"/>
        <end position="246"/>
    </location>
</feature>
<name>R7ZX00_9BACT</name>
<evidence type="ECO:0000259" key="2">
    <source>
        <dbReference type="Pfam" id="PF02698"/>
    </source>
</evidence>
<dbReference type="PATRIC" id="fig|1288963.3.peg.892"/>
<evidence type="ECO:0000313" key="3">
    <source>
        <dbReference type="EMBL" id="EON78543.1"/>
    </source>
</evidence>